<reference evidence="6 7" key="1">
    <citation type="submission" date="2016-10" db="EMBL/GenBank/DDBJ databases">
        <authorList>
            <person name="de Groot N.N."/>
        </authorList>
    </citation>
    <scope>NUCLEOTIDE SEQUENCE [LARGE SCALE GENOMIC DNA]</scope>
    <source>
        <strain evidence="6 7">DSM 12992</strain>
    </source>
</reference>
<proteinExistence type="inferred from homology"/>
<dbReference type="PROSITE" id="PS00211">
    <property type="entry name" value="ABC_TRANSPORTER_1"/>
    <property type="match status" value="1"/>
</dbReference>
<dbReference type="Gene3D" id="3.40.50.300">
    <property type="entry name" value="P-loop containing nucleotide triphosphate hydrolases"/>
    <property type="match status" value="1"/>
</dbReference>
<sequence>MNKNILVQTKNLTKRYKNNIVLDNIDITIEKGKVYALIGQNGAGKTSLIRILMGLSFQSSGEIELFSKKEGTELEKQRKRIGSIIEGPTLYISMNAYQNLEAERICRGIPNKENIGKVLKLVGLKDVGKKKVKNFSLGMRQRLGIAMALLSNPDLLILDEPTNGLDPIGIVEMRELIKKLNEEKGITIIISSHILSELYQLATNYIIINKGKVLEKLTLEELDEKCKKHIAIKVDNVSLAVTIIENKLNTSNFKVMSDETIKLYDNLDDIKRVSSELSKAGLIITQIAVEGDSLEEYFVQLIGGKEND</sequence>
<dbReference type="SMART" id="SM00382">
    <property type="entry name" value="AAA"/>
    <property type="match status" value="1"/>
</dbReference>
<accession>A0A1I1PZM3</accession>
<dbReference type="PANTHER" id="PTHR43335">
    <property type="entry name" value="ABC TRANSPORTER, ATP-BINDING PROTEIN"/>
    <property type="match status" value="1"/>
</dbReference>
<gene>
    <name evidence="6" type="ORF">SAMN05421842_12224</name>
</gene>
<organism evidence="6 7">
    <name type="scientific">Clostridium uliginosum</name>
    <dbReference type="NCBI Taxonomy" id="119641"/>
    <lineage>
        <taxon>Bacteria</taxon>
        <taxon>Bacillati</taxon>
        <taxon>Bacillota</taxon>
        <taxon>Clostridia</taxon>
        <taxon>Eubacteriales</taxon>
        <taxon>Clostridiaceae</taxon>
        <taxon>Clostridium</taxon>
    </lineage>
</organism>
<feature type="domain" description="ABC transporter" evidence="5">
    <location>
        <begin position="7"/>
        <end position="235"/>
    </location>
</feature>
<dbReference type="Pfam" id="PF00005">
    <property type="entry name" value="ABC_tran"/>
    <property type="match status" value="1"/>
</dbReference>
<evidence type="ECO:0000256" key="3">
    <source>
        <dbReference type="ARBA" id="ARBA00022741"/>
    </source>
</evidence>
<dbReference type="Proteomes" id="UP000199263">
    <property type="component" value="Unassembled WGS sequence"/>
</dbReference>
<dbReference type="RefSeq" id="WP_090092710.1">
    <property type="nucleotide sequence ID" value="NZ_FOMG01000022.1"/>
</dbReference>
<keyword evidence="4 6" id="KW-0067">ATP-binding</keyword>
<evidence type="ECO:0000256" key="1">
    <source>
        <dbReference type="ARBA" id="ARBA00005417"/>
    </source>
</evidence>
<evidence type="ECO:0000256" key="2">
    <source>
        <dbReference type="ARBA" id="ARBA00022448"/>
    </source>
</evidence>
<name>A0A1I1PZM3_9CLOT</name>
<comment type="similarity">
    <text evidence="1">Belongs to the ABC transporter superfamily.</text>
</comment>
<evidence type="ECO:0000313" key="6">
    <source>
        <dbReference type="EMBL" id="SFD15346.1"/>
    </source>
</evidence>
<evidence type="ECO:0000256" key="4">
    <source>
        <dbReference type="ARBA" id="ARBA00022840"/>
    </source>
</evidence>
<dbReference type="GO" id="GO:0016887">
    <property type="term" value="F:ATP hydrolysis activity"/>
    <property type="evidence" value="ECO:0007669"/>
    <property type="project" value="InterPro"/>
</dbReference>
<dbReference type="InterPro" id="IPR017871">
    <property type="entry name" value="ABC_transporter-like_CS"/>
</dbReference>
<dbReference type="PROSITE" id="PS50893">
    <property type="entry name" value="ABC_TRANSPORTER_2"/>
    <property type="match status" value="1"/>
</dbReference>
<dbReference type="InterPro" id="IPR003593">
    <property type="entry name" value="AAA+_ATPase"/>
</dbReference>
<keyword evidence="7" id="KW-1185">Reference proteome</keyword>
<dbReference type="OrthoDB" id="9809205at2"/>
<dbReference type="InterPro" id="IPR027417">
    <property type="entry name" value="P-loop_NTPase"/>
</dbReference>
<dbReference type="InterPro" id="IPR003439">
    <property type="entry name" value="ABC_transporter-like_ATP-bd"/>
</dbReference>
<keyword evidence="2" id="KW-0813">Transport</keyword>
<dbReference type="GO" id="GO:0005524">
    <property type="term" value="F:ATP binding"/>
    <property type="evidence" value="ECO:0007669"/>
    <property type="project" value="UniProtKB-KW"/>
</dbReference>
<dbReference type="SUPFAM" id="SSF52540">
    <property type="entry name" value="P-loop containing nucleoside triphosphate hydrolases"/>
    <property type="match status" value="1"/>
</dbReference>
<evidence type="ECO:0000259" key="5">
    <source>
        <dbReference type="PROSITE" id="PS50893"/>
    </source>
</evidence>
<evidence type="ECO:0000313" key="7">
    <source>
        <dbReference type="Proteomes" id="UP000199263"/>
    </source>
</evidence>
<keyword evidence="3" id="KW-0547">Nucleotide-binding</keyword>
<dbReference type="PANTHER" id="PTHR43335:SF8">
    <property type="entry name" value="ABC TRANSPORTER, ATP-BINDING PROTEIN"/>
    <property type="match status" value="1"/>
</dbReference>
<dbReference type="AlphaFoldDB" id="A0A1I1PZM3"/>
<dbReference type="EMBL" id="FOMG01000022">
    <property type="protein sequence ID" value="SFD15346.1"/>
    <property type="molecule type" value="Genomic_DNA"/>
</dbReference>
<protein>
    <submittedName>
        <fullName evidence="6">ABC-2 type transport system ATP-binding protein</fullName>
    </submittedName>
</protein>
<dbReference type="STRING" id="119641.SAMN05421842_12224"/>